<dbReference type="SMART" id="SM00471">
    <property type="entry name" value="HDc"/>
    <property type="match status" value="1"/>
</dbReference>
<organism evidence="3 4">
    <name type="scientific">Clostridium neonatale</name>
    <dbReference type="NCBI Taxonomy" id="137838"/>
    <lineage>
        <taxon>Bacteria</taxon>
        <taxon>Bacillati</taxon>
        <taxon>Bacillota</taxon>
        <taxon>Clostridia</taxon>
        <taxon>Eubacteriales</taxon>
        <taxon>Clostridiaceae</taxon>
        <taxon>Clostridium</taxon>
    </lineage>
</organism>
<dbReference type="EMBL" id="UWJD01000001">
    <property type="protein sequence ID" value="VCT83785.1"/>
    <property type="molecule type" value="Genomic_DNA"/>
</dbReference>
<name>A0A653AQG7_9CLOT</name>
<keyword evidence="3" id="KW-0378">Hydrolase</keyword>
<sequence length="360" mass="41370">MMGVGSMERKTKLINFNELRPGMVIAKNVEQGRQILLKKDFAITNSAIQKLKRTLFLDRVEVYDDTVTNEDKIERKKIKEYEKIDEDFKEISTRLQRTFRLITNPTGSTLNELKEFSERIQNEMRPSSMIIKNIVLQGSGEDSIYRHGVNVAALSALIGKWIGMEPKDINRLIYSAILHDFGKTKIDKEILKKNGALTTSEFEVIKTHTTLGYKMLKDVSYLDKSVLYGVVMHHEREDGSGYPLGLKGEAIHQFGKIIAIADVFDAINSNRGYKKKKPPFEALQIVKNESLGKLNYEYSKVFIEHIVNYYLGEEAILNSGERCKIIQMNVNNLEKPLILKKNEFIELTKEKNLYIEELVL</sequence>
<evidence type="ECO:0000313" key="3">
    <source>
        <dbReference type="EMBL" id="VCT83785.1"/>
    </source>
</evidence>
<proteinExistence type="predicted"/>
<dbReference type="AlphaFoldDB" id="A0A653AQG7"/>
<dbReference type="PANTHER" id="PTHR43155:SF2">
    <property type="entry name" value="CYCLIC DI-GMP PHOSPHODIESTERASE PA4108"/>
    <property type="match status" value="1"/>
</dbReference>
<dbReference type="EC" id="3.1.4.-" evidence="3"/>
<dbReference type="PANTHER" id="PTHR43155">
    <property type="entry name" value="CYCLIC DI-GMP PHOSPHODIESTERASE PA4108-RELATED"/>
    <property type="match status" value="1"/>
</dbReference>
<dbReference type="Gene3D" id="1.10.3210.10">
    <property type="entry name" value="Hypothetical protein af1432"/>
    <property type="match status" value="1"/>
</dbReference>
<reference evidence="3 4" key="1">
    <citation type="submission" date="2018-06" db="EMBL/GenBank/DDBJ databases">
        <authorList>
            <consortium name="IHU Genomes"/>
        </authorList>
    </citation>
    <scope>NUCLEOTIDE SEQUENCE [LARGE SCALE GENOMIC DNA]</scope>
    <source>
        <strain evidence="3 4">NEC25</strain>
    </source>
</reference>
<evidence type="ECO:0000313" key="4">
    <source>
        <dbReference type="Proteomes" id="UP000431451"/>
    </source>
</evidence>
<dbReference type="Proteomes" id="UP000431451">
    <property type="component" value="Unassembled WGS sequence"/>
</dbReference>
<dbReference type="EMBL" id="CAKJVE010000004">
    <property type="protein sequence ID" value="CAG9709486.1"/>
    <property type="molecule type" value="Genomic_DNA"/>
</dbReference>
<dbReference type="GO" id="GO:0016787">
    <property type="term" value="F:hydrolase activity"/>
    <property type="evidence" value="ECO:0007669"/>
    <property type="project" value="UniProtKB-KW"/>
</dbReference>
<gene>
    <name evidence="2" type="ORF">CNEO_44206</name>
    <name evidence="3" type="ORF">CNEONATNEC25_01382</name>
</gene>
<dbReference type="CDD" id="cd00077">
    <property type="entry name" value="HDc"/>
    <property type="match status" value="1"/>
</dbReference>
<dbReference type="PROSITE" id="PS51832">
    <property type="entry name" value="HD_GYP"/>
    <property type="match status" value="1"/>
</dbReference>
<feature type="domain" description="HD-GYP" evidence="1">
    <location>
        <begin position="122"/>
        <end position="318"/>
    </location>
</feature>
<dbReference type="InterPro" id="IPR037522">
    <property type="entry name" value="HD_GYP_dom"/>
</dbReference>
<protein>
    <submittedName>
        <fullName evidence="3">3'3'-cGAMP-specific phosphodiesterase 1</fullName>
        <ecNumber evidence="3">3.1.4.-</ecNumber>
    </submittedName>
</protein>
<dbReference type="SUPFAM" id="SSF109604">
    <property type="entry name" value="HD-domain/PDEase-like"/>
    <property type="match status" value="1"/>
</dbReference>
<dbReference type="Proteomes" id="UP000789738">
    <property type="component" value="Unassembled WGS sequence"/>
</dbReference>
<reference evidence="2" key="2">
    <citation type="submission" date="2021-10" db="EMBL/GenBank/DDBJ databases">
        <authorList>
            <person name="Mesa V."/>
        </authorList>
    </citation>
    <scope>NUCLEOTIDE SEQUENCE</scope>
    <source>
        <strain evidence="2">CC3_PB</strain>
    </source>
</reference>
<accession>A0A653AQG7</accession>
<evidence type="ECO:0000313" key="2">
    <source>
        <dbReference type="EMBL" id="CAG9709486.1"/>
    </source>
</evidence>
<dbReference type="Pfam" id="PF13487">
    <property type="entry name" value="HD_5"/>
    <property type="match status" value="1"/>
</dbReference>
<dbReference type="InterPro" id="IPR003607">
    <property type="entry name" value="HD/PDEase_dom"/>
</dbReference>
<evidence type="ECO:0000259" key="1">
    <source>
        <dbReference type="PROSITE" id="PS51832"/>
    </source>
</evidence>